<dbReference type="Gene3D" id="3.20.20.80">
    <property type="entry name" value="Glycosidases"/>
    <property type="match status" value="1"/>
</dbReference>
<dbReference type="FunFam" id="3.20.20.80:FF:000115">
    <property type="entry name" value="Beta-galactosidase"/>
    <property type="match status" value="1"/>
</dbReference>
<dbReference type="InterPro" id="IPR026283">
    <property type="entry name" value="B-gal_1-like"/>
</dbReference>
<dbReference type="Proteomes" id="UP000184512">
    <property type="component" value="Unassembled WGS sequence"/>
</dbReference>
<gene>
    <name evidence="8" type="ORF">SAMN02745244_01088</name>
</gene>
<dbReference type="Pfam" id="PF21467">
    <property type="entry name" value="BetaGal_gal-bd"/>
    <property type="match status" value="1"/>
</dbReference>
<feature type="active site" description="Nucleophile" evidence="4">
    <location>
        <position position="233"/>
    </location>
</feature>
<dbReference type="EMBL" id="FQZG01000015">
    <property type="protein sequence ID" value="SHI79832.1"/>
    <property type="molecule type" value="Genomic_DNA"/>
</dbReference>
<feature type="domain" description="Beta-galactosidase 1-like first all-beta" evidence="6">
    <location>
        <begin position="376"/>
        <end position="469"/>
    </location>
</feature>
<dbReference type="Pfam" id="PF21317">
    <property type="entry name" value="BetaGal_ABD_1"/>
    <property type="match status" value="1"/>
</dbReference>
<evidence type="ECO:0000259" key="7">
    <source>
        <dbReference type="Pfam" id="PF21467"/>
    </source>
</evidence>
<evidence type="ECO:0000259" key="6">
    <source>
        <dbReference type="Pfam" id="PF21317"/>
    </source>
</evidence>
<comment type="similarity">
    <text evidence="1">Belongs to the glycosyl hydrolase 35 family.</text>
</comment>
<dbReference type="SUPFAM" id="SSF51445">
    <property type="entry name" value="(Trans)glycosidases"/>
    <property type="match status" value="1"/>
</dbReference>
<dbReference type="PRINTS" id="PR00742">
    <property type="entry name" value="GLHYDRLASE35"/>
</dbReference>
<name>A0A1M6E2W2_9ACTN</name>
<accession>A0A1M6E2W2</accession>
<dbReference type="GO" id="GO:0004565">
    <property type="term" value="F:beta-galactosidase activity"/>
    <property type="evidence" value="ECO:0007669"/>
    <property type="project" value="InterPro"/>
</dbReference>
<dbReference type="Pfam" id="PF01301">
    <property type="entry name" value="Glyco_hydro_35"/>
    <property type="match status" value="1"/>
</dbReference>
<dbReference type="OrthoDB" id="9813184at2"/>
<dbReference type="Gene3D" id="2.60.120.260">
    <property type="entry name" value="Galactose-binding domain-like"/>
    <property type="match status" value="2"/>
</dbReference>
<evidence type="ECO:0000256" key="4">
    <source>
        <dbReference type="PIRSR" id="PIRSR006336-1"/>
    </source>
</evidence>
<proteinExistence type="inferred from homology"/>
<evidence type="ECO:0000313" key="9">
    <source>
        <dbReference type="Proteomes" id="UP000184512"/>
    </source>
</evidence>
<dbReference type="InterPro" id="IPR017853">
    <property type="entry name" value="GH"/>
</dbReference>
<protein>
    <submittedName>
        <fullName evidence="8">Beta-galactosidase</fullName>
    </submittedName>
</protein>
<dbReference type="InterPro" id="IPR031330">
    <property type="entry name" value="Gly_Hdrlase_35_cat"/>
</dbReference>
<keyword evidence="3" id="KW-0326">Glycosidase</keyword>
<keyword evidence="2" id="KW-0378">Hydrolase</keyword>
<dbReference type="SUPFAM" id="SSF49785">
    <property type="entry name" value="Galactose-binding domain-like"/>
    <property type="match status" value="1"/>
</dbReference>
<evidence type="ECO:0000313" key="8">
    <source>
        <dbReference type="EMBL" id="SHI79832.1"/>
    </source>
</evidence>
<dbReference type="PANTHER" id="PTHR23421">
    <property type="entry name" value="BETA-GALACTOSIDASE RELATED"/>
    <property type="match status" value="1"/>
</dbReference>
<feature type="domain" description="Beta-galactosidase galactose-binding" evidence="7">
    <location>
        <begin position="494"/>
        <end position="550"/>
    </location>
</feature>
<feature type="active site" description="Proton donor" evidence="4">
    <location>
        <position position="157"/>
    </location>
</feature>
<evidence type="ECO:0000256" key="1">
    <source>
        <dbReference type="ARBA" id="ARBA00009809"/>
    </source>
</evidence>
<dbReference type="InterPro" id="IPR001944">
    <property type="entry name" value="Glycoside_Hdrlase_35"/>
</dbReference>
<dbReference type="PIRSF" id="PIRSF006336">
    <property type="entry name" value="B-gal"/>
    <property type="match status" value="1"/>
</dbReference>
<evidence type="ECO:0000256" key="3">
    <source>
        <dbReference type="ARBA" id="ARBA00023295"/>
    </source>
</evidence>
<organism evidence="8 9">
    <name type="scientific">Tessaracoccus bendigoensis DSM 12906</name>
    <dbReference type="NCBI Taxonomy" id="1123357"/>
    <lineage>
        <taxon>Bacteria</taxon>
        <taxon>Bacillati</taxon>
        <taxon>Actinomycetota</taxon>
        <taxon>Actinomycetes</taxon>
        <taxon>Propionibacteriales</taxon>
        <taxon>Propionibacteriaceae</taxon>
        <taxon>Tessaracoccus</taxon>
    </lineage>
</organism>
<dbReference type="InterPro" id="IPR048913">
    <property type="entry name" value="BetaGal_gal-bd"/>
</dbReference>
<reference evidence="9" key="1">
    <citation type="submission" date="2016-11" db="EMBL/GenBank/DDBJ databases">
        <authorList>
            <person name="Varghese N."/>
            <person name="Submissions S."/>
        </authorList>
    </citation>
    <scope>NUCLEOTIDE SEQUENCE [LARGE SCALE GENOMIC DNA]</scope>
    <source>
        <strain evidence="9">DSM 12906</strain>
    </source>
</reference>
<sequence length="578" mass="63595">MSFEVADDGFRCDGEPFRIISGSLHYFRVHPDQWDDRLRKARQLGLNTIDTYVAWNFHSSREGEFRTDGWRDLGRFLDLAEAHGLYAIVRPGPYICAEWRNAGLPTWLTARPGIKVRTSDPLYLDATADFYRAVLPIVADRQVSRGGNVVMVQVENEYGAYGDDAAYLRSLVALIRGQGIDVPLFTCDQANDEMLTRGGLPELLRTGTFGSRSKERLATLRRHQPTGPLMCTEFWNGWFDSWGQQHHTTAAQESAADLDDLLAAGASVNLYMLHGGTNFGLNNGANDKGVYVPITTSYDYDAPLREDGAPGPKFHAFREVISRHAPVPAEAPSEFVPAPEFEVDLGHSDWTAVLPESFESFDRLPEQDEVDPEAIFAVYEADVTADDQVVVFDEVRDRVFGFLDSLPIGSVERTQHQRALTLPGAGRLRLLVEDLGRVNYAARLGESKGLIGPARTAVRELTNWRIAAVDHDSLPTLTDGADTLPVGRPVAGPVLLSGTFDAAGVDLFLDTSGFGTGIVWINGVLLGRYWSAGPTTTMFVPGPLLREQHNSIVVWELAAASRPVAKFVSDPQLGHTEA</sequence>
<dbReference type="AlphaFoldDB" id="A0A1M6E2W2"/>
<dbReference type="InterPro" id="IPR048912">
    <property type="entry name" value="BetaGal1-like_ABD1"/>
</dbReference>
<evidence type="ECO:0000259" key="5">
    <source>
        <dbReference type="Pfam" id="PF01301"/>
    </source>
</evidence>
<dbReference type="InterPro" id="IPR008979">
    <property type="entry name" value="Galactose-bd-like_sf"/>
</dbReference>
<dbReference type="RefSeq" id="WP_073186525.1">
    <property type="nucleotide sequence ID" value="NZ_FQZG01000015.1"/>
</dbReference>
<dbReference type="STRING" id="1123357.SAMN02745244_01088"/>
<feature type="domain" description="Glycoside hydrolase 35 catalytic" evidence="5">
    <location>
        <begin position="10"/>
        <end position="322"/>
    </location>
</feature>
<dbReference type="GO" id="GO:0005975">
    <property type="term" value="P:carbohydrate metabolic process"/>
    <property type="evidence" value="ECO:0007669"/>
    <property type="project" value="InterPro"/>
</dbReference>
<keyword evidence="9" id="KW-1185">Reference proteome</keyword>
<evidence type="ECO:0000256" key="2">
    <source>
        <dbReference type="ARBA" id="ARBA00022801"/>
    </source>
</evidence>